<gene>
    <name evidence="1" type="ORF">FWILDA_LOCUS6233</name>
</gene>
<dbReference type="EMBL" id="CAMKVN010001106">
    <property type="protein sequence ID" value="CAI2173726.1"/>
    <property type="molecule type" value="Genomic_DNA"/>
</dbReference>
<dbReference type="AlphaFoldDB" id="A0A9W4SLE6"/>
<accession>A0A9W4SLE6</accession>
<evidence type="ECO:0000313" key="2">
    <source>
        <dbReference type="Proteomes" id="UP001153678"/>
    </source>
</evidence>
<comment type="caution">
    <text evidence="1">The sequence shown here is derived from an EMBL/GenBank/DDBJ whole genome shotgun (WGS) entry which is preliminary data.</text>
</comment>
<protein>
    <submittedName>
        <fullName evidence="1">16439_t:CDS:1</fullName>
    </submittedName>
</protein>
<dbReference type="OrthoDB" id="2428875at2759"/>
<keyword evidence="2" id="KW-1185">Reference proteome</keyword>
<organism evidence="1 2">
    <name type="scientific">Funneliformis geosporum</name>
    <dbReference type="NCBI Taxonomy" id="1117311"/>
    <lineage>
        <taxon>Eukaryota</taxon>
        <taxon>Fungi</taxon>
        <taxon>Fungi incertae sedis</taxon>
        <taxon>Mucoromycota</taxon>
        <taxon>Glomeromycotina</taxon>
        <taxon>Glomeromycetes</taxon>
        <taxon>Glomerales</taxon>
        <taxon>Glomeraceae</taxon>
        <taxon>Funneliformis</taxon>
    </lineage>
</organism>
<dbReference type="Proteomes" id="UP001153678">
    <property type="component" value="Unassembled WGS sequence"/>
</dbReference>
<proteinExistence type="predicted"/>
<reference evidence="1" key="1">
    <citation type="submission" date="2022-08" db="EMBL/GenBank/DDBJ databases">
        <authorList>
            <person name="Kallberg Y."/>
            <person name="Tangrot J."/>
            <person name="Rosling A."/>
        </authorList>
    </citation>
    <scope>NUCLEOTIDE SEQUENCE</scope>
    <source>
        <strain evidence="1">Wild A</strain>
    </source>
</reference>
<feature type="non-terminal residue" evidence="1">
    <location>
        <position position="1"/>
    </location>
</feature>
<evidence type="ECO:0000313" key="1">
    <source>
        <dbReference type="EMBL" id="CAI2173726.1"/>
    </source>
</evidence>
<sequence length="77" mass="8689">IQYSMGKSCNQHNSTCIYLGNIGVVKKEKTCQRVKLCEFATPELLEIKHEIINSESDLCLKVNNEVSVNNIKNNTFA</sequence>
<name>A0A9W4SLE6_9GLOM</name>